<gene>
    <name evidence="1" type="ORF">GN244_ATG07360</name>
</gene>
<dbReference type="GO" id="GO:0003676">
    <property type="term" value="F:nucleic acid binding"/>
    <property type="evidence" value="ECO:0007669"/>
    <property type="project" value="InterPro"/>
</dbReference>
<dbReference type="Gene3D" id="3.30.420.10">
    <property type="entry name" value="Ribonuclease H-like superfamily/Ribonuclease H"/>
    <property type="match status" value="1"/>
</dbReference>
<evidence type="ECO:0000313" key="2">
    <source>
        <dbReference type="Proteomes" id="UP000602510"/>
    </source>
</evidence>
<keyword evidence="1" id="KW-0378">Hydrolase</keyword>
<dbReference type="EMBL" id="WSZM01000140">
    <property type="protein sequence ID" value="KAF4040497.1"/>
    <property type="molecule type" value="Genomic_DNA"/>
</dbReference>
<accession>A0A833S4T4</accession>
<protein>
    <submittedName>
        <fullName evidence="1">Putative DDE superfamily endonuclease domain-containing protein</fullName>
    </submittedName>
</protein>
<dbReference type="InterPro" id="IPR036397">
    <property type="entry name" value="RNaseH_sf"/>
</dbReference>
<sequence length="103" mass="11681">MFWGSIFGNGVGPLHMCAEAMDEAQATSFSHPSQNPDLSSIKTFWTEMKLELNRSPASSLWDLKVKLRSIWSSIDEDLVRKTVRSMHKRLDAVKEARGGHTKY</sequence>
<evidence type="ECO:0000313" key="1">
    <source>
        <dbReference type="EMBL" id="KAF4040497.1"/>
    </source>
</evidence>
<dbReference type="GO" id="GO:0004519">
    <property type="term" value="F:endonuclease activity"/>
    <property type="evidence" value="ECO:0007669"/>
    <property type="project" value="UniProtKB-KW"/>
</dbReference>
<dbReference type="AlphaFoldDB" id="A0A833S4T4"/>
<dbReference type="Proteomes" id="UP000602510">
    <property type="component" value="Unassembled WGS sequence"/>
</dbReference>
<name>A0A833S4T4_PHYIN</name>
<keyword evidence="2" id="KW-1185">Reference proteome</keyword>
<keyword evidence="1" id="KW-0540">Nuclease</keyword>
<comment type="caution">
    <text evidence="1">The sequence shown here is derived from an EMBL/GenBank/DDBJ whole genome shotgun (WGS) entry which is preliminary data.</text>
</comment>
<keyword evidence="1" id="KW-0255">Endonuclease</keyword>
<organism evidence="1 2">
    <name type="scientific">Phytophthora infestans</name>
    <name type="common">Potato late blight agent</name>
    <name type="synonym">Botrytis infestans</name>
    <dbReference type="NCBI Taxonomy" id="4787"/>
    <lineage>
        <taxon>Eukaryota</taxon>
        <taxon>Sar</taxon>
        <taxon>Stramenopiles</taxon>
        <taxon>Oomycota</taxon>
        <taxon>Peronosporomycetes</taxon>
        <taxon>Peronosporales</taxon>
        <taxon>Peronosporaceae</taxon>
        <taxon>Phytophthora</taxon>
    </lineage>
</organism>
<reference evidence="1" key="1">
    <citation type="submission" date="2020-04" db="EMBL/GenBank/DDBJ databases">
        <title>Hybrid Assembly of Korean Phytophthora infestans isolates.</title>
        <authorList>
            <person name="Prokchorchik M."/>
            <person name="Lee Y."/>
            <person name="Seo J."/>
            <person name="Cho J.-H."/>
            <person name="Park Y.-E."/>
            <person name="Jang D.-C."/>
            <person name="Im J.-S."/>
            <person name="Choi J.-G."/>
            <person name="Park H.-J."/>
            <person name="Lee G.-B."/>
            <person name="Lee Y.-G."/>
            <person name="Hong S.-Y."/>
            <person name="Cho K."/>
            <person name="Sohn K.H."/>
        </authorList>
    </citation>
    <scope>NUCLEOTIDE SEQUENCE</scope>
    <source>
        <strain evidence="1">KR_1_A1</strain>
    </source>
</reference>
<proteinExistence type="predicted"/>